<name>A0A135Z2K8_9LACO</name>
<evidence type="ECO:0000313" key="2">
    <source>
        <dbReference type="EMBL" id="RXF57523.1"/>
    </source>
</evidence>
<comment type="caution">
    <text evidence="2">The sequence shown here is derived from an EMBL/GenBank/DDBJ whole genome shotgun (WGS) entry which is preliminary data.</text>
</comment>
<dbReference type="AlphaFoldDB" id="A0A135Z2K8"/>
<keyword evidence="4" id="KW-1185">Reference proteome</keyword>
<dbReference type="Proteomes" id="UP001434419">
    <property type="component" value="Unassembled WGS sequence"/>
</dbReference>
<dbReference type="RefSeq" id="WP_060462905.1">
    <property type="nucleotide sequence ID" value="NZ_CP083390.1"/>
</dbReference>
<protein>
    <submittedName>
        <fullName evidence="2">Uncharacterized protein</fullName>
    </submittedName>
</protein>
<evidence type="ECO:0000313" key="4">
    <source>
        <dbReference type="Proteomes" id="UP001434419"/>
    </source>
</evidence>
<proteinExistence type="predicted"/>
<dbReference type="EMBL" id="SCLX01000034">
    <property type="protein sequence ID" value="RXF57523.1"/>
    <property type="molecule type" value="Genomic_DNA"/>
</dbReference>
<accession>A0A135Z2K8</accession>
<reference evidence="1" key="2">
    <citation type="submission" date="2024-06" db="EMBL/GenBank/DDBJ databases">
        <title>Vaginal Lactobacillus fatty acid response mechanisms reveal a metabolite-targeted strategy for bacterial vaginosis treatment.</title>
        <authorList>
            <person name="Zhu M."/>
            <person name="Blainey P.C."/>
            <person name="Bloom S.M."/>
            <person name="Kwon D.S."/>
        </authorList>
    </citation>
    <scope>NUCLEOTIDE SEQUENCE</scope>
    <source>
        <strain evidence="1">194_F1_1</strain>
    </source>
</reference>
<gene>
    <name evidence="1" type="ORF">ABVC42_00785</name>
    <name evidence="2" type="ORF">ERD32_06630</name>
</gene>
<dbReference type="EMBL" id="JBETVU010000007">
    <property type="protein sequence ID" value="MES5148495.1"/>
    <property type="molecule type" value="Genomic_DNA"/>
</dbReference>
<evidence type="ECO:0000313" key="3">
    <source>
        <dbReference type="Proteomes" id="UP000289808"/>
    </source>
</evidence>
<sequence>MNGEVKYVQIDLFDTDKYEQPKVDETPVNTEGDIKKPKAVYLKKNSYSQHILFGKTAYLLQNENSWSKDTCMRSVRMLAKYIDTGFYDTSEEKEECLSQSFFLPEKQQESLLTKLKIKMKLKCVIGVPKGKGQKGLMYILLIDDKDSYIFDGLFQKRRSYSCLLFSYYDVIGKAYLIDKLNTKFKNEAGKSLTNSNYKFYFDSFMLGLLSGNRTLGYCVYDKFYVSVSTMKDEGIRMFNDLQNKSFVNYNDLLQDVFMFCLTYLLSNFSVMGINNKKLDVKNFIVR</sequence>
<evidence type="ECO:0000313" key="1">
    <source>
        <dbReference type="EMBL" id="MES5148495.1"/>
    </source>
</evidence>
<organism evidence="2 3">
    <name type="scientific">Lactobacillus crispatus</name>
    <dbReference type="NCBI Taxonomy" id="47770"/>
    <lineage>
        <taxon>Bacteria</taxon>
        <taxon>Bacillati</taxon>
        <taxon>Bacillota</taxon>
        <taxon>Bacilli</taxon>
        <taxon>Lactobacillales</taxon>
        <taxon>Lactobacillaceae</taxon>
        <taxon>Lactobacillus</taxon>
    </lineage>
</organism>
<dbReference type="Proteomes" id="UP000289808">
    <property type="component" value="Unassembled WGS sequence"/>
</dbReference>
<reference evidence="2 3" key="1">
    <citation type="submission" date="2019-01" db="EMBL/GenBank/DDBJ databases">
        <title>The genome sequence of Lactobacillus crispatus L49.</title>
        <authorList>
            <person name="Zhong J."/>
            <person name="Zhang J."/>
        </authorList>
    </citation>
    <scope>NUCLEOTIDE SEQUENCE [LARGE SCALE GENOMIC DNA]</scope>
    <source>
        <strain evidence="2 3">L49</strain>
    </source>
</reference>